<dbReference type="Proteomes" id="UP001595932">
    <property type="component" value="Unassembled WGS sequence"/>
</dbReference>
<dbReference type="RefSeq" id="WP_377278349.1">
    <property type="nucleotide sequence ID" value="NZ_JBHSGL010000005.1"/>
</dbReference>
<evidence type="ECO:0000256" key="1">
    <source>
        <dbReference type="SAM" id="Phobius"/>
    </source>
</evidence>
<name>A0ABV9MCJ1_9BACL</name>
<dbReference type="InterPro" id="IPR026369">
    <property type="entry name" value="CxxC_20_CxxC"/>
</dbReference>
<keyword evidence="1" id="KW-0472">Membrane</keyword>
<evidence type="ECO:0000313" key="3">
    <source>
        <dbReference type="Proteomes" id="UP001595932"/>
    </source>
</evidence>
<keyword evidence="3" id="KW-1185">Reference proteome</keyword>
<accession>A0ABV9MCJ1</accession>
<keyword evidence="1" id="KW-1133">Transmembrane helix</keyword>
<evidence type="ECO:0000313" key="2">
    <source>
        <dbReference type="EMBL" id="MFC4712868.1"/>
    </source>
</evidence>
<sequence length="101" mass="11388">MPHCQNCGIKWTWSDVIKGALKGKMPCLNCQKDQYVLSVSNYLSAFLAAFPLVLLYSYLTTDFGFSWPLAIGAFIVFMAFGTLAFFLQAIEHQKTQLRVVI</sequence>
<reference evidence="3" key="1">
    <citation type="journal article" date="2019" name="Int. J. Syst. Evol. Microbiol.">
        <title>The Global Catalogue of Microorganisms (GCM) 10K type strain sequencing project: providing services to taxonomists for standard genome sequencing and annotation.</title>
        <authorList>
            <consortium name="The Broad Institute Genomics Platform"/>
            <consortium name="The Broad Institute Genome Sequencing Center for Infectious Disease"/>
            <person name="Wu L."/>
            <person name="Ma J."/>
        </authorList>
    </citation>
    <scope>NUCLEOTIDE SEQUENCE [LARGE SCALE GENOMIC DNA]</scope>
    <source>
        <strain evidence="3">CGMCC 1.12151</strain>
    </source>
</reference>
<feature type="transmembrane region" description="Helical" evidence="1">
    <location>
        <begin position="35"/>
        <end position="59"/>
    </location>
</feature>
<comment type="caution">
    <text evidence="2">The sequence shown here is derived from an EMBL/GenBank/DDBJ whole genome shotgun (WGS) entry which is preliminary data.</text>
</comment>
<feature type="transmembrane region" description="Helical" evidence="1">
    <location>
        <begin position="65"/>
        <end position="87"/>
    </location>
</feature>
<gene>
    <name evidence="2" type="ORF">ACFO5U_08360</name>
</gene>
<organism evidence="2 3">
    <name type="scientific">Planococcus dechangensis</name>
    <dbReference type="NCBI Taxonomy" id="1176255"/>
    <lineage>
        <taxon>Bacteria</taxon>
        <taxon>Bacillati</taxon>
        <taxon>Bacillota</taxon>
        <taxon>Bacilli</taxon>
        <taxon>Bacillales</taxon>
        <taxon>Caryophanaceae</taxon>
        <taxon>Planococcus</taxon>
    </lineage>
</organism>
<keyword evidence="1" id="KW-0812">Transmembrane</keyword>
<dbReference type="EMBL" id="JBHSGL010000005">
    <property type="protein sequence ID" value="MFC4712868.1"/>
    <property type="molecule type" value="Genomic_DNA"/>
</dbReference>
<dbReference type="NCBIfam" id="TIGR04104">
    <property type="entry name" value="cxxc_20_cxxc"/>
    <property type="match status" value="1"/>
</dbReference>
<proteinExistence type="predicted"/>
<protein>
    <submittedName>
        <fullName evidence="2">TIGR04104 family putative zinc finger protein</fullName>
    </submittedName>
</protein>